<dbReference type="CDD" id="cd00082">
    <property type="entry name" value="HisKA"/>
    <property type="match status" value="1"/>
</dbReference>
<dbReference type="InterPro" id="IPR001789">
    <property type="entry name" value="Sig_transdc_resp-reg_receiver"/>
</dbReference>
<dbReference type="InterPro" id="IPR003661">
    <property type="entry name" value="HisK_dim/P_dom"/>
</dbReference>
<dbReference type="PANTHER" id="PTHR45339:SF5">
    <property type="entry name" value="HISTIDINE KINASE"/>
    <property type="match status" value="1"/>
</dbReference>
<protein>
    <recommendedName>
        <fullName evidence="2">histidine kinase</fullName>
        <ecNumber evidence="2">2.7.13.3</ecNumber>
    </recommendedName>
</protein>
<dbReference type="InterPro" id="IPR036097">
    <property type="entry name" value="HisK_dim/P_sf"/>
</dbReference>
<dbReference type="InterPro" id="IPR004358">
    <property type="entry name" value="Sig_transdc_His_kin-like_C"/>
</dbReference>
<dbReference type="InterPro" id="IPR011006">
    <property type="entry name" value="CheY-like_superfamily"/>
</dbReference>
<feature type="modified residue" description="4-aspartylphosphate" evidence="4">
    <location>
        <position position="508"/>
    </location>
</feature>
<name>A0ABY1NF29_9RHOB</name>
<dbReference type="InterPro" id="IPR036890">
    <property type="entry name" value="HATPase_C_sf"/>
</dbReference>
<accession>A0ABY1NF29</accession>
<evidence type="ECO:0000256" key="2">
    <source>
        <dbReference type="ARBA" id="ARBA00012438"/>
    </source>
</evidence>
<feature type="domain" description="Response regulatory" evidence="7">
    <location>
        <begin position="461"/>
        <end position="572"/>
    </location>
</feature>
<dbReference type="PRINTS" id="PR00344">
    <property type="entry name" value="BCTRLSENSOR"/>
</dbReference>
<dbReference type="EMBL" id="FXTY01000001">
    <property type="protein sequence ID" value="SMP08085.1"/>
    <property type="molecule type" value="Genomic_DNA"/>
</dbReference>
<feature type="domain" description="Response regulatory" evidence="7">
    <location>
        <begin position="591"/>
        <end position="709"/>
    </location>
</feature>
<dbReference type="Pfam" id="PF00512">
    <property type="entry name" value="HisKA"/>
    <property type="match status" value="1"/>
</dbReference>
<evidence type="ECO:0000256" key="3">
    <source>
        <dbReference type="ARBA" id="ARBA00022553"/>
    </source>
</evidence>
<comment type="caution">
    <text evidence="8">The sequence shown here is derived from an EMBL/GenBank/DDBJ whole genome shotgun (WGS) entry which is preliminary data.</text>
</comment>
<evidence type="ECO:0000256" key="5">
    <source>
        <dbReference type="SAM" id="Coils"/>
    </source>
</evidence>
<dbReference type="EC" id="2.7.13.3" evidence="2"/>
<dbReference type="Gene3D" id="3.30.565.10">
    <property type="entry name" value="Histidine kinase-like ATPase, C-terminal domain"/>
    <property type="match status" value="1"/>
</dbReference>
<proteinExistence type="predicted"/>
<keyword evidence="3 4" id="KW-0597">Phosphoprotein</keyword>
<dbReference type="CDD" id="cd17546">
    <property type="entry name" value="REC_hyHK_CKI1_RcsC-like"/>
    <property type="match status" value="1"/>
</dbReference>
<dbReference type="RefSeq" id="WP_283424661.1">
    <property type="nucleotide sequence ID" value="NZ_FXTY01000001.1"/>
</dbReference>
<comment type="catalytic activity">
    <reaction evidence="1">
        <text>ATP + protein L-histidine = ADP + protein N-phospho-L-histidine.</text>
        <dbReference type="EC" id="2.7.13.3"/>
    </reaction>
</comment>
<evidence type="ECO:0000259" key="6">
    <source>
        <dbReference type="PROSITE" id="PS50109"/>
    </source>
</evidence>
<dbReference type="Gene3D" id="1.10.287.130">
    <property type="match status" value="1"/>
</dbReference>
<dbReference type="SUPFAM" id="SSF47384">
    <property type="entry name" value="Homodimeric domain of signal transducing histidine kinase"/>
    <property type="match status" value="1"/>
</dbReference>
<dbReference type="InterPro" id="IPR005467">
    <property type="entry name" value="His_kinase_dom"/>
</dbReference>
<dbReference type="PROSITE" id="PS50109">
    <property type="entry name" value="HIS_KIN"/>
    <property type="match status" value="1"/>
</dbReference>
<sequence length="729" mass="81387">MSLAQKLADERRARLAAERLLELKKRELYAANRKLGKHAAQLSNEIVETRAEYQTVVNENKKVRHDLETAKERADQAERRLWHSIATIRDGFAFFDAQGKMIAANPAYLAIFEGADHIKPGINYKEIMAFAAHEGLFILEDTSPDDWCNMMEQRWHDNEPEPVIVRLWNEEFLKLIDQRDHGEDRASLALNITDSVRKEAELQHARQEAEAASQAKSAFLANMSHELRTPMNGVVGMASLLMDTSLSEEQKLFASTIKNSGEALLSIINDVLDYSKLGAENVDLRAEPFDLERCIHEVMTLHQVSAREKGLELLVDYDLFLPTKFVGDVGRMRQILTHLVGNGVKFSHHGHVQVQVVGVITNDGSEAVIHVTIQDTGIGIPEEKLDHIFGEFNQVDTNQNREFEGTGLGLALTKQLVSLMSGEIWVDSVVDEGTSFGFRLSMPIEEDCDQLPIPLPDNVQHVLVASDMEVNSDLLRKQLEQMGATVTICTDQTQVVLLAPHVDLILADHTPSGINARELGTELQKMEITTPILALSGDLKAFAGMEKDSLVKAILQKPGSRAELNLGIAKAASAARSHPSLQHRSTKRRMRILSAEDNKTNRLVLEKLLKSLEIDLEFAHDGVEAVEKFQTFAPDLIFMDISMPRMDGTEATQKIRILEEASNKHTPIIALTALANEGDEEHILSHGLDRYLTKPLRKKEIFNVIAEIYSGETADPFPKTEELLRQASG</sequence>
<dbReference type="CDD" id="cd16922">
    <property type="entry name" value="HATPase_EvgS-ArcB-TorS-like"/>
    <property type="match status" value="1"/>
</dbReference>
<dbReference type="SMART" id="SM00388">
    <property type="entry name" value="HisKA"/>
    <property type="match status" value="1"/>
</dbReference>
<evidence type="ECO:0000259" key="7">
    <source>
        <dbReference type="PROSITE" id="PS50110"/>
    </source>
</evidence>
<dbReference type="Gene3D" id="3.40.50.2300">
    <property type="match status" value="2"/>
</dbReference>
<evidence type="ECO:0000313" key="8">
    <source>
        <dbReference type="EMBL" id="SMP08085.1"/>
    </source>
</evidence>
<keyword evidence="9" id="KW-1185">Reference proteome</keyword>
<dbReference type="Pfam" id="PF00072">
    <property type="entry name" value="Response_reg"/>
    <property type="match status" value="1"/>
</dbReference>
<gene>
    <name evidence="8" type="ORF">SAMN06265373_101827</name>
</gene>
<evidence type="ECO:0000256" key="4">
    <source>
        <dbReference type="PROSITE-ProRule" id="PRU00169"/>
    </source>
</evidence>
<feature type="modified residue" description="4-aspartylphosphate" evidence="4">
    <location>
        <position position="640"/>
    </location>
</feature>
<feature type="coiled-coil region" evidence="5">
    <location>
        <begin position="39"/>
        <end position="80"/>
    </location>
</feature>
<evidence type="ECO:0000313" key="9">
    <source>
        <dbReference type="Proteomes" id="UP001157961"/>
    </source>
</evidence>
<dbReference type="Proteomes" id="UP001157961">
    <property type="component" value="Unassembled WGS sequence"/>
</dbReference>
<dbReference type="SUPFAM" id="SSF55874">
    <property type="entry name" value="ATPase domain of HSP90 chaperone/DNA topoisomerase II/histidine kinase"/>
    <property type="match status" value="1"/>
</dbReference>
<keyword evidence="5" id="KW-0175">Coiled coil</keyword>
<dbReference type="SMART" id="SM00387">
    <property type="entry name" value="HATPase_c"/>
    <property type="match status" value="1"/>
</dbReference>
<dbReference type="PROSITE" id="PS50110">
    <property type="entry name" value="RESPONSE_REGULATORY"/>
    <property type="match status" value="2"/>
</dbReference>
<reference evidence="8 9" key="1">
    <citation type="submission" date="2017-05" db="EMBL/GenBank/DDBJ databases">
        <authorList>
            <person name="Varghese N."/>
            <person name="Submissions S."/>
        </authorList>
    </citation>
    <scope>NUCLEOTIDE SEQUENCE [LARGE SCALE GENOMIC DNA]</scope>
    <source>
        <strain evidence="8 9">DSM 29734</strain>
    </source>
</reference>
<dbReference type="SMART" id="SM00448">
    <property type="entry name" value="REC"/>
    <property type="match status" value="2"/>
</dbReference>
<feature type="domain" description="Histidine kinase" evidence="6">
    <location>
        <begin position="222"/>
        <end position="444"/>
    </location>
</feature>
<organism evidence="8 9">
    <name type="scientific">Shimia sagamensis</name>
    <dbReference type="NCBI Taxonomy" id="1566352"/>
    <lineage>
        <taxon>Bacteria</taxon>
        <taxon>Pseudomonadati</taxon>
        <taxon>Pseudomonadota</taxon>
        <taxon>Alphaproteobacteria</taxon>
        <taxon>Rhodobacterales</taxon>
        <taxon>Roseobacteraceae</taxon>
    </lineage>
</organism>
<evidence type="ECO:0000256" key="1">
    <source>
        <dbReference type="ARBA" id="ARBA00000085"/>
    </source>
</evidence>
<dbReference type="InterPro" id="IPR003594">
    <property type="entry name" value="HATPase_dom"/>
</dbReference>
<dbReference type="SUPFAM" id="SSF52172">
    <property type="entry name" value="CheY-like"/>
    <property type="match status" value="2"/>
</dbReference>
<dbReference type="PANTHER" id="PTHR45339">
    <property type="entry name" value="HYBRID SIGNAL TRANSDUCTION HISTIDINE KINASE J"/>
    <property type="match status" value="1"/>
</dbReference>
<dbReference type="Pfam" id="PF02518">
    <property type="entry name" value="HATPase_c"/>
    <property type="match status" value="1"/>
</dbReference>